<name>A0ABS4ZD84_9ACTN</name>
<dbReference type="InterPro" id="IPR039331">
    <property type="entry name" value="PAPs-like"/>
</dbReference>
<reference evidence="4 5" key="1">
    <citation type="submission" date="2021-03" db="EMBL/GenBank/DDBJ databases">
        <title>Sequencing the genomes of 1000 actinobacteria strains.</title>
        <authorList>
            <person name="Klenk H.-P."/>
        </authorList>
    </citation>
    <scope>NUCLEOTIDE SEQUENCE [LARGE SCALE GENOMIC DNA]</scope>
    <source>
        <strain evidence="4 5">DSM 12936</strain>
    </source>
</reference>
<comment type="caution">
    <text evidence="4">The sequence shown here is derived from an EMBL/GenBank/DDBJ whole genome shotgun (WGS) entry which is preliminary data.</text>
</comment>
<protein>
    <submittedName>
        <fullName evidence="4">PKD repeat protein</fullName>
    </submittedName>
</protein>
<evidence type="ECO:0000259" key="3">
    <source>
        <dbReference type="PROSITE" id="PS50093"/>
    </source>
</evidence>
<dbReference type="Pfam" id="PF18911">
    <property type="entry name" value="PKD_4"/>
    <property type="match status" value="1"/>
</dbReference>
<evidence type="ECO:0000256" key="2">
    <source>
        <dbReference type="SAM" id="SignalP"/>
    </source>
</evidence>
<dbReference type="EMBL" id="JAGIOB010000001">
    <property type="protein sequence ID" value="MBP2418991.1"/>
    <property type="molecule type" value="Genomic_DNA"/>
</dbReference>
<dbReference type="InterPro" id="IPR000601">
    <property type="entry name" value="PKD_dom"/>
</dbReference>
<dbReference type="InterPro" id="IPR022409">
    <property type="entry name" value="PKD/Chitinase_dom"/>
</dbReference>
<dbReference type="Gene3D" id="3.60.21.10">
    <property type="match status" value="1"/>
</dbReference>
<dbReference type="Proteomes" id="UP000758168">
    <property type="component" value="Unassembled WGS sequence"/>
</dbReference>
<dbReference type="InterPro" id="IPR004843">
    <property type="entry name" value="Calcineurin-like_PHP"/>
</dbReference>
<feature type="signal peptide" evidence="2">
    <location>
        <begin position="1"/>
        <end position="25"/>
    </location>
</feature>
<dbReference type="InterPro" id="IPR029052">
    <property type="entry name" value="Metallo-depent_PP-like"/>
</dbReference>
<accession>A0ABS4ZD84</accession>
<sequence length="637" mass="64851">MRRRVTLRAVVLAVFLVLLGTQVSAAPQPGRLHLTAAGDFAQTTNTGLVLDQLAATGSDVAVTLGDMSYGTVGGEQGWCDFVKARVGDSFPFEMLSGNHESNGLNGNINDFSACLPNQLPGVVGTYGRQYYVDVPAGAPLVRFVMISPGLTYPDGTWSYAAGSARYQWTAQAIDGARAAGVPWVVVGMHKPCLTVGKYGCDSGADVFNLLLSKKVDLVLSGHEHTYQRSHQLALGAGCPAFVPGRYDAGCVADTDGDFRAGAGSVAMVVGTGGQLLYDVTTTDPELPYMAATSGRNVNPTYGFLDVQATADVLQASFVRGAGGTLADSFTLTKGTTPADQPPVASFTSTCTDLVCGVDAGASRDPDGTIASYAWTFGDGSTATGVTASHTYRTPGSYPVTLTVTDDDGGTAQSTRNVAPTAPVAGALVDDQFARTVNSGWGSAPTGGAWTVSGTAANYAVGGGVATVKVGAGSGPVAALNQVTTTGSDTRLAFGLDKVPAGSGLYLATHARRVTGGGAYLAKTRVTSAGAVTLELARTTATGSEVNLQAAVAVSGLTYTPGDLLNVRTEASGTAPTTLRAKVWKAGTPEPTTWQRSVADSTAGLQAAGSVAVSPYLSSGATNAPVTVRLDSLVVTAP</sequence>
<dbReference type="InterPro" id="IPR013783">
    <property type="entry name" value="Ig-like_fold"/>
</dbReference>
<dbReference type="SUPFAM" id="SSF56300">
    <property type="entry name" value="Metallo-dependent phosphatases"/>
    <property type="match status" value="1"/>
</dbReference>
<dbReference type="Pfam" id="PF00149">
    <property type="entry name" value="Metallophos"/>
    <property type="match status" value="1"/>
</dbReference>
<gene>
    <name evidence="4" type="ORF">JOF54_003913</name>
</gene>
<dbReference type="PANTHER" id="PTHR22953:SF153">
    <property type="entry name" value="PURPLE ACID PHOSPHATASE"/>
    <property type="match status" value="1"/>
</dbReference>
<keyword evidence="1 2" id="KW-0732">Signal</keyword>
<evidence type="ECO:0000256" key="1">
    <source>
        <dbReference type="ARBA" id="ARBA00022729"/>
    </source>
</evidence>
<dbReference type="PROSITE" id="PS50093">
    <property type="entry name" value="PKD"/>
    <property type="match status" value="1"/>
</dbReference>
<dbReference type="PANTHER" id="PTHR22953">
    <property type="entry name" value="ACID PHOSPHATASE RELATED"/>
    <property type="match status" value="1"/>
</dbReference>
<dbReference type="SMART" id="SM00089">
    <property type="entry name" value="PKD"/>
    <property type="match status" value="1"/>
</dbReference>
<organism evidence="4 5">
    <name type="scientific">Microlunatus capsulatus</name>
    <dbReference type="NCBI Taxonomy" id="99117"/>
    <lineage>
        <taxon>Bacteria</taxon>
        <taxon>Bacillati</taxon>
        <taxon>Actinomycetota</taxon>
        <taxon>Actinomycetes</taxon>
        <taxon>Propionibacteriales</taxon>
        <taxon>Propionibacteriaceae</taxon>
        <taxon>Microlunatus</taxon>
    </lineage>
</organism>
<keyword evidence="5" id="KW-1185">Reference proteome</keyword>
<dbReference type="InterPro" id="IPR035986">
    <property type="entry name" value="PKD_dom_sf"/>
</dbReference>
<dbReference type="Gene3D" id="2.60.40.10">
    <property type="entry name" value="Immunoglobulins"/>
    <property type="match status" value="1"/>
</dbReference>
<evidence type="ECO:0000313" key="4">
    <source>
        <dbReference type="EMBL" id="MBP2418991.1"/>
    </source>
</evidence>
<feature type="domain" description="PKD" evidence="3">
    <location>
        <begin position="338"/>
        <end position="426"/>
    </location>
</feature>
<dbReference type="SUPFAM" id="SSF49299">
    <property type="entry name" value="PKD domain"/>
    <property type="match status" value="1"/>
</dbReference>
<evidence type="ECO:0000313" key="5">
    <source>
        <dbReference type="Proteomes" id="UP000758168"/>
    </source>
</evidence>
<dbReference type="RefSeq" id="WP_245358224.1">
    <property type="nucleotide sequence ID" value="NZ_BAAAMH010000011.1"/>
</dbReference>
<feature type="chain" id="PRO_5045167405" evidence="2">
    <location>
        <begin position="26"/>
        <end position="637"/>
    </location>
</feature>
<dbReference type="CDD" id="cd00146">
    <property type="entry name" value="PKD"/>
    <property type="match status" value="1"/>
</dbReference>
<proteinExistence type="predicted"/>